<reference evidence="2 3" key="1">
    <citation type="submission" date="2018-10" db="EMBL/GenBank/DDBJ databases">
        <title>Sinomicrobium pectinilyticum sp. nov., a pectinase-producing bacterium isolated from alkaline and saline soil, and emended description of the genus Sinomicrobium.</title>
        <authorList>
            <person name="Cheng B."/>
            <person name="Li C."/>
            <person name="Lai Q."/>
            <person name="Du M."/>
            <person name="Shao Z."/>
            <person name="Xu P."/>
            <person name="Yang C."/>
        </authorList>
    </citation>
    <scope>NUCLEOTIDE SEQUENCE [LARGE SCALE GENOMIC DNA]</scope>
    <source>
        <strain evidence="2 3">5DNS001</strain>
    </source>
</reference>
<feature type="transmembrane region" description="Helical" evidence="1">
    <location>
        <begin position="146"/>
        <end position="171"/>
    </location>
</feature>
<dbReference type="OrthoDB" id="1014144at2"/>
<name>A0A3N0EM93_SINP1</name>
<feature type="transmembrane region" description="Helical" evidence="1">
    <location>
        <begin position="114"/>
        <end position="134"/>
    </location>
</feature>
<dbReference type="InterPro" id="IPR043742">
    <property type="entry name" value="DUF5687"/>
</dbReference>
<feature type="transmembrane region" description="Helical" evidence="1">
    <location>
        <begin position="321"/>
        <end position="345"/>
    </location>
</feature>
<dbReference type="EMBL" id="RJTM01000057">
    <property type="protein sequence ID" value="RNL88769.1"/>
    <property type="molecule type" value="Genomic_DNA"/>
</dbReference>
<feature type="transmembrane region" description="Helical" evidence="1">
    <location>
        <begin position="395"/>
        <end position="414"/>
    </location>
</feature>
<feature type="transmembrane region" description="Helical" evidence="1">
    <location>
        <begin position="5"/>
        <end position="23"/>
    </location>
</feature>
<feature type="transmembrane region" description="Helical" evidence="1">
    <location>
        <begin position="351"/>
        <end position="375"/>
    </location>
</feature>
<keyword evidence="1" id="KW-0472">Membrane</keyword>
<dbReference type="AlphaFoldDB" id="A0A3N0EM93"/>
<protein>
    <submittedName>
        <fullName evidence="2">Uncharacterized protein</fullName>
    </submittedName>
</protein>
<feature type="transmembrane region" description="Helical" evidence="1">
    <location>
        <begin position="253"/>
        <end position="272"/>
    </location>
</feature>
<keyword evidence="3" id="KW-1185">Reference proteome</keyword>
<dbReference type="Pfam" id="PF18940">
    <property type="entry name" value="DUF5687"/>
    <property type="match status" value="1"/>
</dbReference>
<keyword evidence="1" id="KW-0812">Transmembrane</keyword>
<evidence type="ECO:0000313" key="3">
    <source>
        <dbReference type="Proteomes" id="UP000267469"/>
    </source>
</evidence>
<feature type="transmembrane region" description="Helical" evidence="1">
    <location>
        <begin position="75"/>
        <end position="102"/>
    </location>
</feature>
<accession>A0A3N0EM93</accession>
<organism evidence="2 3">
    <name type="scientific">Sinomicrobium pectinilyticum</name>
    <dbReference type="NCBI Taxonomy" id="1084421"/>
    <lineage>
        <taxon>Bacteria</taxon>
        <taxon>Pseudomonadati</taxon>
        <taxon>Bacteroidota</taxon>
        <taxon>Flavobacteriia</taxon>
        <taxon>Flavobacteriales</taxon>
        <taxon>Flavobacteriaceae</taxon>
        <taxon>Sinomicrobium</taxon>
    </lineage>
</organism>
<comment type="caution">
    <text evidence="2">The sequence shown here is derived from an EMBL/GenBank/DDBJ whole genome shotgun (WGS) entry which is preliminary data.</text>
</comment>
<proteinExistence type="predicted"/>
<feature type="transmembrane region" description="Helical" evidence="1">
    <location>
        <begin position="278"/>
        <end position="300"/>
    </location>
</feature>
<feature type="transmembrane region" description="Helical" evidence="1">
    <location>
        <begin position="35"/>
        <end position="54"/>
    </location>
</feature>
<gene>
    <name evidence="2" type="ORF">ED312_07780</name>
</gene>
<feature type="transmembrane region" description="Helical" evidence="1">
    <location>
        <begin position="183"/>
        <end position="203"/>
    </location>
</feature>
<evidence type="ECO:0000313" key="2">
    <source>
        <dbReference type="EMBL" id="RNL88769.1"/>
    </source>
</evidence>
<sequence>MGFLALYFILSFLILGIGLYPLLSELYPGEEQLSVANRLVIYWVSADLLVRFFIQTLPVMDIRPLLILPVHKGKAIHYLLLKSLFSLFNLFPLLVVVPFAVYCAVEGNYGPGSMLAWSMCMLCLVMGVNYLNFLLKKKFAGDIKTLLPFILVAIVLSVLEHLQVFEISIFLGKMLDVLVARPYMVVIPVLLPVFLYLWNYAALRKRFYLDASLESKAGQVNTSDMGWVRKFGDIAPFLQLDLKLIWRNKRPKSTVWLSLFFLAYGLMFYPNPTYSDMPAWYVFVGIFISGAFMINFGQFIPSWDSPYYGMMMSQNIPLKKYLASKAGLMAFSVVVLYLLSLPYAYFGWDIVVLNTACALYNIGVNIPVLLFAGAYNKKRVDLEKSPFLNYQGTGAAQFIVVLPLLIFPLLVWYLCYKFISFDAASSVLALMGIAGIMGRDFLMTAIGDLYRKRKYIAINGFKEKES</sequence>
<feature type="transmembrane region" description="Helical" evidence="1">
    <location>
        <begin position="426"/>
        <end position="446"/>
    </location>
</feature>
<dbReference type="Proteomes" id="UP000267469">
    <property type="component" value="Unassembled WGS sequence"/>
</dbReference>
<evidence type="ECO:0000256" key="1">
    <source>
        <dbReference type="SAM" id="Phobius"/>
    </source>
</evidence>
<keyword evidence="1" id="KW-1133">Transmembrane helix</keyword>